<dbReference type="OrthoDB" id="10638825at2759"/>
<dbReference type="InterPro" id="IPR008081">
    <property type="entry name" value="Cytoplasmic_FMR1-int"/>
</dbReference>
<accession>A0A9Q0G6B6</accession>
<dbReference type="GO" id="GO:0031267">
    <property type="term" value="F:small GTPase binding"/>
    <property type="evidence" value="ECO:0007669"/>
    <property type="project" value="InterPro"/>
</dbReference>
<evidence type="ECO:0000313" key="3">
    <source>
        <dbReference type="Proteomes" id="UP001141552"/>
    </source>
</evidence>
<reference evidence="2" key="2">
    <citation type="journal article" date="2023" name="Plants (Basel)">
        <title>Annotation of the Turnera subulata (Passifloraceae) Draft Genome Reveals the S-Locus Evolved after the Divergence of Turneroideae from Passifloroideae in a Stepwise Manner.</title>
        <authorList>
            <person name="Henning P.M."/>
            <person name="Roalson E.H."/>
            <person name="Mir W."/>
            <person name="McCubbin A.G."/>
            <person name="Shore J.S."/>
        </authorList>
    </citation>
    <scope>NUCLEOTIDE SEQUENCE</scope>
    <source>
        <strain evidence="2">F60SS</strain>
    </source>
</reference>
<dbReference type="PIRSF" id="PIRSF008153">
    <property type="entry name" value="FMR1_interacting"/>
    <property type="match status" value="1"/>
</dbReference>
<dbReference type="GO" id="GO:0030833">
    <property type="term" value="P:regulation of actin filament polymerization"/>
    <property type="evidence" value="ECO:0007669"/>
    <property type="project" value="InterPro"/>
</dbReference>
<sequence length="190" mass="21802">MTALTLPLPWQNPVVTIQINVLDSQNAGLLESVLLPFDIYNDSAQQALSVVRQRFLWTIVLIYLFLSFVNYFHIVQKLGCKVLLLPLPELLDPSFLFALDNGEKYSVQPMRLTSLFKMTRVKELENLLSILKHTHKLLSKDLSVDSFNVMMNEMQENISLVSFSSRFASQVWLEFFLSFLYSVIPIPSLA</sequence>
<dbReference type="Proteomes" id="UP001141552">
    <property type="component" value="Unassembled WGS sequence"/>
</dbReference>
<reference evidence="2" key="1">
    <citation type="submission" date="2022-02" db="EMBL/GenBank/DDBJ databases">
        <authorList>
            <person name="Henning P.M."/>
            <person name="McCubbin A.G."/>
            <person name="Shore J.S."/>
        </authorList>
    </citation>
    <scope>NUCLEOTIDE SEQUENCE</scope>
    <source>
        <strain evidence="2">F60SS</strain>
        <tissue evidence="2">Leaves</tissue>
    </source>
</reference>
<proteinExistence type="predicted"/>
<comment type="caution">
    <text evidence="2">The sequence shown here is derived from an EMBL/GenBank/DDBJ whole genome shotgun (WGS) entry which is preliminary data.</text>
</comment>
<dbReference type="AlphaFoldDB" id="A0A9Q0G6B6"/>
<keyword evidence="1" id="KW-1133">Transmembrane helix</keyword>
<keyword evidence="3" id="KW-1185">Reference proteome</keyword>
<dbReference type="Pfam" id="PF05994">
    <property type="entry name" value="FragX_IP"/>
    <property type="match status" value="1"/>
</dbReference>
<name>A0A9Q0G6B6_9ROSI</name>
<protein>
    <submittedName>
        <fullName evidence="2">Uncharacterized protein</fullName>
    </submittedName>
</protein>
<evidence type="ECO:0000313" key="2">
    <source>
        <dbReference type="EMBL" id="KAJ4843245.1"/>
    </source>
</evidence>
<keyword evidence="1" id="KW-0472">Membrane</keyword>
<keyword evidence="1" id="KW-0812">Transmembrane</keyword>
<evidence type="ECO:0000256" key="1">
    <source>
        <dbReference type="SAM" id="Phobius"/>
    </source>
</evidence>
<dbReference type="EMBL" id="JAKUCV010002288">
    <property type="protein sequence ID" value="KAJ4843245.1"/>
    <property type="molecule type" value="Genomic_DNA"/>
</dbReference>
<dbReference type="PANTHER" id="PTHR12195">
    <property type="entry name" value="CYTOPLASMIC FMR1-INTERACTING PROTEIN-RELATED"/>
    <property type="match status" value="1"/>
</dbReference>
<organism evidence="2 3">
    <name type="scientific">Turnera subulata</name>
    <dbReference type="NCBI Taxonomy" id="218843"/>
    <lineage>
        <taxon>Eukaryota</taxon>
        <taxon>Viridiplantae</taxon>
        <taxon>Streptophyta</taxon>
        <taxon>Embryophyta</taxon>
        <taxon>Tracheophyta</taxon>
        <taxon>Spermatophyta</taxon>
        <taxon>Magnoliopsida</taxon>
        <taxon>eudicotyledons</taxon>
        <taxon>Gunneridae</taxon>
        <taxon>Pentapetalae</taxon>
        <taxon>rosids</taxon>
        <taxon>fabids</taxon>
        <taxon>Malpighiales</taxon>
        <taxon>Passifloraceae</taxon>
        <taxon>Turnera</taxon>
    </lineage>
</organism>
<feature type="transmembrane region" description="Helical" evidence="1">
    <location>
        <begin position="55"/>
        <end position="74"/>
    </location>
</feature>
<gene>
    <name evidence="2" type="ORF">Tsubulata_050230</name>
</gene>